<dbReference type="EMBL" id="CP042652">
    <property type="protein sequence ID" value="QKE28416.1"/>
    <property type="molecule type" value="Genomic_DNA"/>
</dbReference>
<sequence length="520" mass="60298">MRRIRMSKIKEVLRLKYLNLLSNRQIQTITGVSRNSIANYANSFNEMNLSLDHTLKLEDEEVEQLFHSKKPLVSKISTTVVEIDWNNIHQELCKKGMTRKLLYEEIVISNPNIYSYSQFNRYYNKFVKTVNPSMRQIHYGGDKLFIDYSGLTMPIVNQRTGEINKAQIFVTVLGASGYTYVHASMSQSTKDFINSHVNAFYFYGGVPNILVPDNLKAAVISNKKGIVKLNDAYADMGRHYGIAIQPARPYKPQDKSKVELGVKAIQRWILMKLRHHTFFNVDELNEQINKLIDLYNERKVRRFNKSRTELFELLDKPYLHPLRANRYIYKEFKKATVGIDYHVELLGNGYSVPYIYLGKKVEVTYSSTSVVISLDGNVIAHHKRLFQAYTDSTMKEHMPAEHQYQYEKWNSRRILHWANSLGVFTTSLVQKIMDSKSHEVRSFKSCIAILSFSKIYGKEEIEMVSKVAFESNILKVSSIESMLKTKSYLYYYTQQTSVNNPCLNSHDNIRGGAYYAKSDI</sequence>
<dbReference type="PANTHER" id="PTHR35004">
    <property type="entry name" value="TRANSPOSASE RV3428C-RELATED"/>
    <property type="match status" value="1"/>
</dbReference>
<evidence type="ECO:0000313" key="3">
    <source>
        <dbReference type="EMBL" id="QKE28416.1"/>
    </source>
</evidence>
<dbReference type="AlphaFoldDB" id="A0A6M8EG36"/>
<dbReference type="GO" id="GO:0015074">
    <property type="term" value="P:DNA integration"/>
    <property type="evidence" value="ECO:0007669"/>
    <property type="project" value="InterPro"/>
</dbReference>
<dbReference type="Proteomes" id="UP000503483">
    <property type="component" value="Chromosome"/>
</dbReference>
<accession>A0A6M8EG36</accession>
<dbReference type="PANTHER" id="PTHR35004:SF8">
    <property type="entry name" value="TRANSPOSASE RV3428C-RELATED"/>
    <property type="match status" value="1"/>
</dbReference>
<gene>
    <name evidence="3" type="ORF">AACT_1236</name>
</gene>
<organism evidence="3 4">
    <name type="scientific">Arcobacter acticola</name>
    <dbReference type="NCBI Taxonomy" id="1849015"/>
    <lineage>
        <taxon>Bacteria</taxon>
        <taxon>Pseudomonadati</taxon>
        <taxon>Campylobacterota</taxon>
        <taxon>Epsilonproteobacteria</taxon>
        <taxon>Campylobacterales</taxon>
        <taxon>Arcobacteraceae</taxon>
        <taxon>Arcobacter</taxon>
    </lineage>
</organism>
<dbReference type="GO" id="GO:0003676">
    <property type="term" value="F:nucleic acid binding"/>
    <property type="evidence" value="ECO:0007669"/>
    <property type="project" value="InterPro"/>
</dbReference>
<proteinExistence type="inferred from homology"/>
<dbReference type="PROSITE" id="PS50994">
    <property type="entry name" value="INTEGRASE"/>
    <property type="match status" value="1"/>
</dbReference>
<protein>
    <submittedName>
        <fullName evidence="3">Transposase, IS21 family</fullName>
    </submittedName>
</protein>
<feature type="domain" description="Integrase catalytic" evidence="2">
    <location>
        <begin position="128"/>
        <end position="317"/>
    </location>
</feature>
<dbReference type="InterPro" id="IPR012337">
    <property type="entry name" value="RNaseH-like_sf"/>
</dbReference>
<comment type="similarity">
    <text evidence="1">Belongs to the transposase IS21/IS408/IS1162 family.</text>
</comment>
<evidence type="ECO:0000256" key="1">
    <source>
        <dbReference type="ARBA" id="ARBA00009277"/>
    </source>
</evidence>
<dbReference type="NCBIfam" id="NF033546">
    <property type="entry name" value="transpos_IS21"/>
    <property type="match status" value="1"/>
</dbReference>
<evidence type="ECO:0000313" key="4">
    <source>
        <dbReference type="Proteomes" id="UP000503483"/>
    </source>
</evidence>
<dbReference type="Gene3D" id="3.30.420.10">
    <property type="entry name" value="Ribonuclease H-like superfamily/Ribonuclease H"/>
    <property type="match status" value="1"/>
</dbReference>
<dbReference type="Pfam" id="PF22483">
    <property type="entry name" value="Mu-transpos_C_2"/>
    <property type="match status" value="1"/>
</dbReference>
<evidence type="ECO:0000259" key="2">
    <source>
        <dbReference type="PROSITE" id="PS50994"/>
    </source>
</evidence>
<dbReference type="InterPro" id="IPR001584">
    <property type="entry name" value="Integrase_cat-core"/>
</dbReference>
<name>A0A6M8EG36_9BACT</name>
<dbReference type="KEGG" id="paco:AACT_1236"/>
<dbReference type="SUPFAM" id="SSF53098">
    <property type="entry name" value="Ribonuclease H-like"/>
    <property type="match status" value="1"/>
</dbReference>
<dbReference type="InterPro" id="IPR054353">
    <property type="entry name" value="IstA-like_C"/>
</dbReference>
<keyword evidence="4" id="KW-1185">Reference proteome</keyword>
<dbReference type="InterPro" id="IPR036397">
    <property type="entry name" value="RNaseH_sf"/>
</dbReference>
<reference evidence="3 4" key="1">
    <citation type="submission" date="2019-08" db="EMBL/GenBank/DDBJ databases">
        <title>Complete genome sequence of Arcobacter acticola.</title>
        <authorList>
            <person name="Miller W."/>
        </authorList>
    </citation>
    <scope>NUCLEOTIDE SEQUENCE [LARGE SCALE GENOMIC DNA]</scope>
    <source>
        <strain evidence="3 4">KCTC 52212</strain>
    </source>
</reference>